<dbReference type="GO" id="GO:0046872">
    <property type="term" value="F:metal ion binding"/>
    <property type="evidence" value="ECO:0007669"/>
    <property type="project" value="UniProtKB-KW"/>
</dbReference>
<evidence type="ECO:0000256" key="6">
    <source>
        <dbReference type="ARBA" id="ARBA00022723"/>
    </source>
</evidence>
<keyword evidence="4" id="KW-0645">Protease</keyword>
<dbReference type="Pfam" id="PF01435">
    <property type="entry name" value="Peptidase_M48"/>
    <property type="match status" value="1"/>
</dbReference>
<evidence type="ECO:0000256" key="5">
    <source>
        <dbReference type="ARBA" id="ARBA00022692"/>
    </source>
</evidence>
<keyword evidence="3" id="KW-1003">Cell membrane</keyword>
<keyword evidence="10" id="KW-0482">Metalloprotease</keyword>
<feature type="transmembrane region" description="Helical" evidence="13">
    <location>
        <begin position="32"/>
        <end position="52"/>
    </location>
</feature>
<evidence type="ECO:0000256" key="12">
    <source>
        <dbReference type="SAM" id="MobiDB-lite"/>
    </source>
</evidence>
<dbReference type="InterPro" id="IPR001915">
    <property type="entry name" value="Peptidase_M48"/>
</dbReference>
<keyword evidence="5 13" id="KW-0812">Transmembrane</keyword>
<evidence type="ECO:0000259" key="14">
    <source>
        <dbReference type="Pfam" id="PF01435"/>
    </source>
</evidence>
<name>A0A433J6L6_9PROT</name>
<evidence type="ECO:0000256" key="2">
    <source>
        <dbReference type="ARBA" id="ARBA00004651"/>
    </source>
</evidence>
<dbReference type="PANTHER" id="PTHR43221">
    <property type="entry name" value="PROTEASE HTPX"/>
    <property type="match status" value="1"/>
</dbReference>
<dbReference type="GO" id="GO:0004222">
    <property type="term" value="F:metalloendopeptidase activity"/>
    <property type="evidence" value="ECO:0007669"/>
    <property type="project" value="InterPro"/>
</dbReference>
<protein>
    <recommendedName>
        <fullName evidence="14">Peptidase M48 domain-containing protein</fullName>
    </recommendedName>
</protein>
<dbReference type="EMBL" id="RZIJ01000014">
    <property type="protein sequence ID" value="RUQ68533.1"/>
    <property type="molecule type" value="Genomic_DNA"/>
</dbReference>
<feature type="transmembrane region" description="Helical" evidence="13">
    <location>
        <begin position="598"/>
        <end position="620"/>
    </location>
</feature>
<feature type="domain" description="Peptidase M48" evidence="14">
    <location>
        <begin position="323"/>
        <end position="488"/>
    </location>
</feature>
<comment type="caution">
    <text evidence="15">The sequence shown here is derived from an EMBL/GenBank/DDBJ whole genome shotgun (WGS) entry which is preliminary data.</text>
</comment>
<feature type="transmembrane region" description="Helical" evidence="13">
    <location>
        <begin position="175"/>
        <end position="203"/>
    </location>
</feature>
<keyword evidence="6" id="KW-0479">Metal-binding</keyword>
<feature type="transmembrane region" description="Helical" evidence="13">
    <location>
        <begin position="568"/>
        <end position="592"/>
    </location>
</feature>
<evidence type="ECO:0000256" key="13">
    <source>
        <dbReference type="SAM" id="Phobius"/>
    </source>
</evidence>
<dbReference type="GO" id="GO:0006508">
    <property type="term" value="P:proteolysis"/>
    <property type="evidence" value="ECO:0007669"/>
    <property type="project" value="UniProtKB-KW"/>
</dbReference>
<gene>
    <name evidence="15" type="ORF">EJ913_18105</name>
</gene>
<evidence type="ECO:0000256" key="8">
    <source>
        <dbReference type="ARBA" id="ARBA00022833"/>
    </source>
</evidence>
<dbReference type="OrthoDB" id="5295941at2"/>
<keyword evidence="16" id="KW-1185">Reference proteome</keyword>
<comment type="cofactor">
    <cofactor evidence="1">
        <name>Zn(2+)</name>
        <dbReference type="ChEBI" id="CHEBI:29105"/>
    </cofactor>
</comment>
<feature type="region of interest" description="Disordered" evidence="12">
    <location>
        <begin position="459"/>
        <end position="482"/>
    </location>
</feature>
<dbReference type="GO" id="GO:0005886">
    <property type="term" value="C:plasma membrane"/>
    <property type="evidence" value="ECO:0007669"/>
    <property type="project" value="UniProtKB-SubCell"/>
</dbReference>
<evidence type="ECO:0000256" key="9">
    <source>
        <dbReference type="ARBA" id="ARBA00022989"/>
    </source>
</evidence>
<dbReference type="AlphaFoldDB" id="A0A433J6L6"/>
<evidence type="ECO:0000256" key="1">
    <source>
        <dbReference type="ARBA" id="ARBA00001947"/>
    </source>
</evidence>
<evidence type="ECO:0000256" key="11">
    <source>
        <dbReference type="ARBA" id="ARBA00023136"/>
    </source>
</evidence>
<feature type="compositionally biased region" description="Basic and acidic residues" evidence="12">
    <location>
        <begin position="465"/>
        <end position="476"/>
    </location>
</feature>
<organism evidence="15 16">
    <name type="scientific">Azospirillum doebereinerae</name>
    <dbReference type="NCBI Taxonomy" id="92933"/>
    <lineage>
        <taxon>Bacteria</taxon>
        <taxon>Pseudomonadati</taxon>
        <taxon>Pseudomonadota</taxon>
        <taxon>Alphaproteobacteria</taxon>
        <taxon>Rhodospirillales</taxon>
        <taxon>Azospirillaceae</taxon>
        <taxon>Azospirillum</taxon>
    </lineage>
</organism>
<dbReference type="PANTHER" id="PTHR43221:SF1">
    <property type="entry name" value="PROTEASE HTPX"/>
    <property type="match status" value="1"/>
</dbReference>
<keyword evidence="9 13" id="KW-1133">Transmembrane helix</keyword>
<evidence type="ECO:0000256" key="10">
    <source>
        <dbReference type="ARBA" id="ARBA00023049"/>
    </source>
</evidence>
<proteinExistence type="predicted"/>
<keyword evidence="11 13" id="KW-0472">Membrane</keyword>
<evidence type="ECO:0000256" key="3">
    <source>
        <dbReference type="ARBA" id="ARBA00022475"/>
    </source>
</evidence>
<accession>A0A433J6L6</accession>
<dbReference type="Proteomes" id="UP000280346">
    <property type="component" value="Unassembled WGS sequence"/>
</dbReference>
<keyword evidence="7" id="KW-0378">Hydrolase</keyword>
<evidence type="ECO:0000256" key="4">
    <source>
        <dbReference type="ARBA" id="ARBA00022670"/>
    </source>
</evidence>
<evidence type="ECO:0000313" key="16">
    <source>
        <dbReference type="Proteomes" id="UP000280346"/>
    </source>
</evidence>
<evidence type="ECO:0000256" key="7">
    <source>
        <dbReference type="ARBA" id="ARBA00022801"/>
    </source>
</evidence>
<keyword evidence="8" id="KW-0862">Zinc</keyword>
<reference evidence="15 16" key="1">
    <citation type="submission" date="2018-12" db="EMBL/GenBank/DDBJ databases">
        <authorList>
            <person name="Yang Y."/>
        </authorList>
    </citation>
    <scope>NUCLEOTIDE SEQUENCE [LARGE SCALE GENOMIC DNA]</scope>
    <source>
        <strain evidence="15 16">GSF71</strain>
    </source>
</reference>
<dbReference type="CDD" id="cd07328">
    <property type="entry name" value="M48_Ste24p_like"/>
    <property type="match status" value="1"/>
</dbReference>
<dbReference type="InterPro" id="IPR050083">
    <property type="entry name" value="HtpX_protease"/>
</dbReference>
<evidence type="ECO:0000313" key="15">
    <source>
        <dbReference type="EMBL" id="RUQ68533.1"/>
    </source>
</evidence>
<comment type="subcellular location">
    <subcellularLocation>
        <location evidence="2">Cell membrane</location>
        <topology evidence="2">Multi-pass membrane protein</topology>
    </subcellularLocation>
</comment>
<sequence length="728" mass="77972">MGVDDGGQGVAVTIASGGAAGPGRRVLRLPSWITLVLWMLVVPLALVALGGWQERRGAETRDHYRQASQELPGTLAQLQRIEAGNPSAFVATEGPDSRRFPVSMAVAQVRNAIGTVDEGVEVSVIRYPLSWITMAGGLLAFLAGLVGLAAARIAAVRARRSRDALVRSFDGLRRILPFTLGALLVGFSVSGIAAVLFEAASLWFWDHLSTGSAKLFGLGVVLAAFAAYSAVMAMIAMRRVFALYTLDPLDVRGVVAGRDEAPGLWRFVEDLAARHKALMPDTILVGLIDGFFVTEAPVRLAGQERVLSGRILHLPAPYLPLIGETELAAVIGHELAHFSGEDTAYSRRFAPIHAGFWRTMGALDRNTGAGSFVLHPALRLGFHTLETFDLAVAQISRARELEADRKSSLVSGPESVPLTLLRTAALAPVIVGVLDDAFHAPEAGPPDLMAEILRRAGNGLPDPAARLEERQPHPTDSHPPAVQRIDALGVPLDDRLLARAARGPAAEDTLLPHALFSDWSGLCHALTAAFLGESRQAHQLNRQELEAAAAAVPAEHTVLYENGKPMMWAMAFIAVLCVAFALCATFFAPVLGLNHDPGATAIIGVVTAVSAGGALLYALWIRHATKAPLMTFTPEGLVSARLREAIAWTDVVAMRVTASQRLALVLALRDEAPLPNRIGFSLYNKVNRRKRIVVLEAMGIRDMKAADFEALVSRYLSAAYARRQLAGD</sequence>
<feature type="transmembrane region" description="Helical" evidence="13">
    <location>
        <begin position="131"/>
        <end position="154"/>
    </location>
</feature>
<feature type="transmembrane region" description="Helical" evidence="13">
    <location>
        <begin position="215"/>
        <end position="236"/>
    </location>
</feature>